<dbReference type="EMBL" id="JAFBFC010000001">
    <property type="protein sequence ID" value="MBM7701203.1"/>
    <property type="molecule type" value="Genomic_DNA"/>
</dbReference>
<dbReference type="PANTHER" id="PTHR22642:SF2">
    <property type="entry name" value="PROTEIN LONG AFTER FAR-RED 3"/>
    <property type="match status" value="1"/>
</dbReference>
<sequence length="529" mass="59708">MSTLWYGGTIYTMRREGETVEAVLVEDGVIQAVGKEDVLRREWQHKITEEISLHNRVMYPGFVDSHLHLIGHGEKLLRLDLTEAKSGEEVLRLLKEKVNEVEEGEWIIGEGWDENQWENPYILHRRQLDEVTTKHPLIIKRVCRHALIANSRALEMSGFSAEVQDPSGGVIHRDEDGTPNGFLLDQAQELVTAHIPLASEAYLQKALTVAIDDCIKHGLTGGHSEDLNYYGGFLRTYETFKRVIDGEKTKFRAHLLVHHEVVDNMMELSEEVRNENSFIELGSVKIFSDGSLGSQSALLSFPYHNDPSTNGVAIHSLEKLKSIVKKAREYGRTVAVHAIGDLAFEYVLDSIEDYPPKKGQRDRIIHAQILREELIERTKKLPVVLDIQPRFVVSDFPWVIGRVGEKNLSYCYAWKTLIKEGILCAGGSDAPIEPISPLLGIEAAVTRQSLSDGKVYMKEEQLSVFEAIQLFTIGSAYAISQEDKKGYIEKGYVADFTVLEKDLFKVKETEISGVEVIYTVIDGVIMYKQ</sequence>
<gene>
    <name evidence="2" type="ORF">JOC83_000029</name>
</gene>
<organism evidence="2 3">
    <name type="scientific">Priestia iocasae</name>
    <dbReference type="NCBI Taxonomy" id="2291674"/>
    <lineage>
        <taxon>Bacteria</taxon>
        <taxon>Bacillati</taxon>
        <taxon>Bacillota</taxon>
        <taxon>Bacilli</taxon>
        <taxon>Bacillales</taxon>
        <taxon>Bacillaceae</taxon>
        <taxon>Priestia</taxon>
    </lineage>
</organism>
<evidence type="ECO:0000313" key="2">
    <source>
        <dbReference type="EMBL" id="MBM7701203.1"/>
    </source>
</evidence>
<protein>
    <submittedName>
        <fullName evidence="2">Amidohydrolase YtcJ</fullName>
    </submittedName>
</protein>
<accession>A0ABS2QP26</accession>
<dbReference type="SUPFAM" id="SSF51338">
    <property type="entry name" value="Composite domain of metallo-dependent hydrolases"/>
    <property type="match status" value="1"/>
</dbReference>
<dbReference type="Proteomes" id="UP000809829">
    <property type="component" value="Unassembled WGS sequence"/>
</dbReference>
<dbReference type="Gene3D" id="3.20.20.140">
    <property type="entry name" value="Metal-dependent hydrolases"/>
    <property type="match status" value="1"/>
</dbReference>
<proteinExistence type="predicted"/>
<dbReference type="RefSeq" id="WP_205182392.1">
    <property type="nucleotide sequence ID" value="NZ_JAFBFC010000001.1"/>
</dbReference>
<evidence type="ECO:0000313" key="3">
    <source>
        <dbReference type="Proteomes" id="UP000809829"/>
    </source>
</evidence>
<dbReference type="Gene3D" id="3.10.310.70">
    <property type="match status" value="1"/>
</dbReference>
<dbReference type="InterPro" id="IPR033932">
    <property type="entry name" value="YtcJ-like"/>
</dbReference>
<dbReference type="InterPro" id="IPR032466">
    <property type="entry name" value="Metal_Hydrolase"/>
</dbReference>
<keyword evidence="3" id="KW-1185">Reference proteome</keyword>
<dbReference type="Gene3D" id="2.30.40.10">
    <property type="entry name" value="Urease, subunit C, domain 1"/>
    <property type="match status" value="1"/>
</dbReference>
<evidence type="ECO:0000259" key="1">
    <source>
        <dbReference type="Pfam" id="PF07969"/>
    </source>
</evidence>
<comment type="caution">
    <text evidence="2">The sequence shown here is derived from an EMBL/GenBank/DDBJ whole genome shotgun (WGS) entry which is preliminary data.</text>
</comment>
<dbReference type="SUPFAM" id="SSF51556">
    <property type="entry name" value="Metallo-dependent hydrolases"/>
    <property type="match status" value="1"/>
</dbReference>
<dbReference type="PANTHER" id="PTHR22642">
    <property type="entry name" value="IMIDAZOLONEPROPIONASE"/>
    <property type="match status" value="1"/>
</dbReference>
<feature type="domain" description="Amidohydrolase 3" evidence="1">
    <location>
        <begin position="49"/>
        <end position="527"/>
    </location>
</feature>
<dbReference type="CDD" id="cd01300">
    <property type="entry name" value="YtcJ_like"/>
    <property type="match status" value="1"/>
</dbReference>
<dbReference type="InterPro" id="IPR011059">
    <property type="entry name" value="Metal-dep_hydrolase_composite"/>
</dbReference>
<dbReference type="Pfam" id="PF07969">
    <property type="entry name" value="Amidohydro_3"/>
    <property type="match status" value="1"/>
</dbReference>
<reference evidence="2 3" key="1">
    <citation type="submission" date="2021-01" db="EMBL/GenBank/DDBJ databases">
        <title>Genomic Encyclopedia of Type Strains, Phase IV (KMG-IV): sequencing the most valuable type-strain genomes for metagenomic binning, comparative biology and taxonomic classification.</title>
        <authorList>
            <person name="Goeker M."/>
        </authorList>
    </citation>
    <scope>NUCLEOTIDE SEQUENCE [LARGE SCALE GENOMIC DNA]</scope>
    <source>
        <strain evidence="2 3">DSM 104297</strain>
    </source>
</reference>
<dbReference type="InterPro" id="IPR013108">
    <property type="entry name" value="Amidohydro_3"/>
</dbReference>
<name>A0ABS2QP26_9BACI</name>